<feature type="signal peptide" evidence="2">
    <location>
        <begin position="1"/>
        <end position="29"/>
    </location>
</feature>
<dbReference type="Ensembl" id="ENSMFAT00000092160.1">
    <property type="protein sequence ID" value="ENSMFAP00000046164.1"/>
    <property type="gene ID" value="ENSMFAG00000064157.1"/>
</dbReference>
<dbReference type="GO" id="GO:0018146">
    <property type="term" value="P:keratan sulfate proteoglycan biosynthetic process"/>
    <property type="evidence" value="ECO:0007669"/>
    <property type="project" value="TreeGrafter"/>
</dbReference>
<dbReference type="Gene3D" id="3.40.50.300">
    <property type="entry name" value="P-loop containing nucleotide triphosphate hydrolases"/>
    <property type="match status" value="1"/>
</dbReference>
<reference evidence="3" key="2">
    <citation type="submission" date="2025-08" db="UniProtKB">
        <authorList>
            <consortium name="Ensembl"/>
        </authorList>
    </citation>
    <scope>IDENTIFICATION</scope>
</reference>
<feature type="chain" id="PRO_5030738908" evidence="2">
    <location>
        <begin position="30"/>
        <end position="291"/>
    </location>
</feature>
<evidence type="ECO:0000313" key="4">
    <source>
        <dbReference type="Proteomes" id="UP000233100"/>
    </source>
</evidence>
<name>A0A7N9C8X2_MACFA</name>
<dbReference type="GeneTree" id="ENSGT00940000162788"/>
<dbReference type="PANTHER" id="PTHR10704:SF4">
    <property type="entry name" value="CARBOHYDRATE SULFOTRANSFERASE 6"/>
    <property type="match status" value="1"/>
</dbReference>
<dbReference type="SUPFAM" id="SSF52540">
    <property type="entry name" value="P-loop containing nucleoside triphosphate hydrolases"/>
    <property type="match status" value="1"/>
</dbReference>
<reference evidence="3 4" key="1">
    <citation type="submission" date="2013-03" db="EMBL/GenBank/DDBJ databases">
        <authorList>
            <person name="Warren W."/>
            <person name="Wilson R.K."/>
        </authorList>
    </citation>
    <scope>NUCLEOTIDE SEQUENCE</scope>
</reference>
<evidence type="ECO:0000313" key="3">
    <source>
        <dbReference type="Ensembl" id="ENSMFAP00000046164.1"/>
    </source>
</evidence>
<dbReference type="PANTHER" id="PTHR10704">
    <property type="entry name" value="CARBOHYDRATE SULFOTRANSFERASE"/>
    <property type="match status" value="1"/>
</dbReference>
<dbReference type="Proteomes" id="UP000233100">
    <property type="component" value="Chromosome 20"/>
</dbReference>
<dbReference type="GO" id="GO:0006044">
    <property type="term" value="P:N-acetylglucosamine metabolic process"/>
    <property type="evidence" value="ECO:0007669"/>
    <property type="project" value="TreeGrafter"/>
</dbReference>
<keyword evidence="2" id="KW-0732">Signal</keyword>
<protein>
    <submittedName>
        <fullName evidence="3">Carbohydrate sulfotransferase 6</fullName>
    </submittedName>
</protein>
<dbReference type="AlphaFoldDB" id="A0A7N9C8X2"/>
<organism evidence="3 4">
    <name type="scientific">Macaca fascicularis</name>
    <name type="common">Crab-eating macaque</name>
    <name type="synonym">Cynomolgus monkey</name>
    <dbReference type="NCBI Taxonomy" id="9541"/>
    <lineage>
        <taxon>Eukaryota</taxon>
        <taxon>Metazoa</taxon>
        <taxon>Chordata</taxon>
        <taxon>Craniata</taxon>
        <taxon>Vertebrata</taxon>
        <taxon>Euteleostomi</taxon>
        <taxon>Mammalia</taxon>
        <taxon>Eutheria</taxon>
        <taxon>Euarchontoglires</taxon>
        <taxon>Primates</taxon>
        <taxon>Haplorrhini</taxon>
        <taxon>Catarrhini</taxon>
        <taxon>Cercopithecidae</taxon>
        <taxon>Cercopithecinae</taxon>
        <taxon>Macaca</taxon>
    </lineage>
</organism>
<dbReference type="InterPro" id="IPR051135">
    <property type="entry name" value="Gal/GlcNAc/GalNAc_ST"/>
</dbReference>
<reference evidence="3" key="3">
    <citation type="submission" date="2025-09" db="UniProtKB">
        <authorList>
            <consortium name="Ensembl"/>
        </authorList>
    </citation>
    <scope>IDENTIFICATION</scope>
</reference>
<dbReference type="GO" id="GO:0001517">
    <property type="term" value="F:N-acetylglucosamine 6-O-sulfotransferase activity"/>
    <property type="evidence" value="ECO:0007669"/>
    <property type="project" value="TreeGrafter"/>
</dbReference>
<feature type="region of interest" description="Disordered" evidence="1">
    <location>
        <begin position="237"/>
        <end position="262"/>
    </location>
</feature>
<proteinExistence type="predicted"/>
<evidence type="ECO:0000256" key="2">
    <source>
        <dbReference type="SAM" id="SignalP"/>
    </source>
</evidence>
<accession>A0A7N9C8X2</accession>
<sequence>MWLPRVSSTAVTALLLAQTFLLLFLVSRPGPSSPAGGEERVHVLVLSSWRSGSSFVGQLFSQHPDVFYLMEPAWHVWTTLSQGSAATLHMAVRDLVRSVFLCDMDVFDAYLPWRRNLSDLFQWAVSRALCSPPACSAFARGAISSEAVCKPLCTRQPFSLAQEACRSYSHVVLKEVRFFNLQVLYPLLSDPAQPARPCTWCVTRGLFCAPGSRQPRLWRVTTASCWAPMVRGWRPTRPARGSEVCRSHDASPRPPHSSRHPSCAAATAWCASRTWRGSRWQKSVRSTPSPG</sequence>
<dbReference type="InterPro" id="IPR027417">
    <property type="entry name" value="P-loop_NTPase"/>
</dbReference>
<keyword evidence="4" id="KW-1185">Reference proteome</keyword>
<dbReference type="GO" id="GO:0006790">
    <property type="term" value="P:sulfur compound metabolic process"/>
    <property type="evidence" value="ECO:0007669"/>
    <property type="project" value="TreeGrafter"/>
</dbReference>
<evidence type="ECO:0000256" key="1">
    <source>
        <dbReference type="SAM" id="MobiDB-lite"/>
    </source>
</evidence>